<keyword evidence="3" id="KW-0963">Cytoplasm</keyword>
<evidence type="ECO:0000313" key="6">
    <source>
        <dbReference type="Proteomes" id="UP001283361"/>
    </source>
</evidence>
<organism evidence="5 6">
    <name type="scientific">Elysia crispata</name>
    <name type="common">lettuce slug</name>
    <dbReference type="NCBI Taxonomy" id="231223"/>
    <lineage>
        <taxon>Eukaryota</taxon>
        <taxon>Metazoa</taxon>
        <taxon>Spiralia</taxon>
        <taxon>Lophotrochozoa</taxon>
        <taxon>Mollusca</taxon>
        <taxon>Gastropoda</taxon>
        <taxon>Heterobranchia</taxon>
        <taxon>Euthyneura</taxon>
        <taxon>Panpulmonata</taxon>
        <taxon>Sacoglossa</taxon>
        <taxon>Placobranchoidea</taxon>
        <taxon>Plakobranchidae</taxon>
        <taxon>Elysia</taxon>
    </lineage>
</organism>
<accession>A0AAE1B182</accession>
<dbReference type="GO" id="GO:0008047">
    <property type="term" value="F:enzyme activator activity"/>
    <property type="evidence" value="ECO:0007669"/>
    <property type="project" value="InterPro"/>
</dbReference>
<evidence type="ECO:0000256" key="4">
    <source>
        <dbReference type="ARBA" id="ARBA00022664"/>
    </source>
</evidence>
<dbReference type="EMBL" id="JAWDGP010000740">
    <property type="protein sequence ID" value="KAK3797810.1"/>
    <property type="molecule type" value="Genomic_DNA"/>
</dbReference>
<dbReference type="GO" id="GO:0003729">
    <property type="term" value="F:mRNA binding"/>
    <property type="evidence" value="ECO:0007669"/>
    <property type="project" value="TreeGrafter"/>
</dbReference>
<dbReference type="GO" id="GO:0031087">
    <property type="term" value="P:deadenylation-independent decapping of nuclear-transcribed mRNA"/>
    <property type="evidence" value="ECO:0007669"/>
    <property type="project" value="TreeGrafter"/>
</dbReference>
<dbReference type="AlphaFoldDB" id="A0AAE1B182"/>
<comment type="caution">
    <text evidence="5">The sequence shown here is derived from an EMBL/GenBank/DDBJ whole genome shotgun (WGS) entry which is preliminary data.</text>
</comment>
<name>A0AAE1B182_9GAST</name>
<gene>
    <name evidence="5" type="ORF">RRG08_052410</name>
</gene>
<evidence type="ECO:0000313" key="5">
    <source>
        <dbReference type="EMBL" id="KAK3797810.1"/>
    </source>
</evidence>
<dbReference type="InterPro" id="IPR010334">
    <property type="entry name" value="Dcp1"/>
</dbReference>
<dbReference type="GO" id="GO:0000290">
    <property type="term" value="P:deadenylation-dependent decapping of nuclear-transcribed mRNA"/>
    <property type="evidence" value="ECO:0007669"/>
    <property type="project" value="InterPro"/>
</dbReference>
<keyword evidence="6" id="KW-1185">Reference proteome</keyword>
<evidence type="ECO:0000256" key="3">
    <source>
        <dbReference type="ARBA" id="ARBA00022490"/>
    </source>
</evidence>
<dbReference type="Proteomes" id="UP001283361">
    <property type="component" value="Unassembled WGS sequence"/>
</dbReference>
<dbReference type="Pfam" id="PF06058">
    <property type="entry name" value="DCP1"/>
    <property type="match status" value="1"/>
</dbReference>
<sequence>MAEESRMNLAALQQRDPYITEIIDRAIKVTLYKFSRQQNKWSVTDIEGSLFVYRSPSPNISTLYLMVTVFTASSRSQAFRQAYITVVYCFVKRALPRCGQAVPQCIIAVWRKDRSFDITCPLLDKTLVDLRPVWLGSSFQISSRNLSPNSERLGIGTHGAKCEELSESFYHLATGSFIL</sequence>
<evidence type="ECO:0000256" key="1">
    <source>
        <dbReference type="ARBA" id="ARBA00004496"/>
    </source>
</evidence>
<comment type="similarity">
    <text evidence="2">Belongs to the DCP1 family.</text>
</comment>
<dbReference type="SUPFAM" id="SSF50729">
    <property type="entry name" value="PH domain-like"/>
    <property type="match status" value="1"/>
</dbReference>
<dbReference type="PANTHER" id="PTHR16290">
    <property type="entry name" value="TRANSCRIPTION FACTOR SMIF DECAPPING ENZYME DCP1"/>
    <property type="match status" value="1"/>
</dbReference>
<protein>
    <submittedName>
        <fullName evidence="5">Uncharacterized protein</fullName>
    </submittedName>
</protein>
<dbReference type="Gene3D" id="2.30.29.30">
    <property type="entry name" value="Pleckstrin-homology domain (PH domain)/Phosphotyrosine-binding domain (PTB)"/>
    <property type="match status" value="1"/>
</dbReference>
<reference evidence="5" key="1">
    <citation type="journal article" date="2023" name="G3 (Bethesda)">
        <title>A reference genome for the long-term kleptoplast-retaining sea slug Elysia crispata morphotype clarki.</title>
        <authorList>
            <person name="Eastman K.E."/>
            <person name="Pendleton A.L."/>
            <person name="Shaikh M.A."/>
            <person name="Suttiyut T."/>
            <person name="Ogas R."/>
            <person name="Tomko P."/>
            <person name="Gavelis G."/>
            <person name="Widhalm J.R."/>
            <person name="Wisecaver J.H."/>
        </authorList>
    </citation>
    <scope>NUCLEOTIDE SEQUENCE</scope>
    <source>
        <strain evidence="5">ECLA1</strain>
    </source>
</reference>
<dbReference type="GO" id="GO:0006397">
    <property type="term" value="P:mRNA processing"/>
    <property type="evidence" value="ECO:0007669"/>
    <property type="project" value="UniProtKB-KW"/>
</dbReference>
<dbReference type="PANTHER" id="PTHR16290:SF0">
    <property type="entry name" value="DECAPPING PROTEIN 1, ISOFORM A"/>
    <property type="match status" value="1"/>
</dbReference>
<proteinExistence type="inferred from homology"/>
<evidence type="ECO:0000256" key="2">
    <source>
        <dbReference type="ARBA" id="ARBA00008778"/>
    </source>
</evidence>
<dbReference type="GO" id="GO:0000932">
    <property type="term" value="C:P-body"/>
    <property type="evidence" value="ECO:0007669"/>
    <property type="project" value="TreeGrafter"/>
</dbReference>
<comment type="subcellular location">
    <subcellularLocation>
        <location evidence="1">Cytoplasm</location>
    </subcellularLocation>
</comment>
<dbReference type="InterPro" id="IPR011993">
    <property type="entry name" value="PH-like_dom_sf"/>
</dbReference>
<keyword evidence="4" id="KW-0507">mRNA processing</keyword>